<dbReference type="Proteomes" id="UP000294257">
    <property type="component" value="Unassembled WGS sequence"/>
</dbReference>
<name>A0A4Q7L888_9PSEU</name>
<keyword evidence="3" id="KW-0645">Protease</keyword>
<sequence length="395" mass="40918">MTKRSRRARYAFAALGVALSVGVTIPLVASAKPSVAPHANTQKEVENARSGGYAPGAAVTAGDNNGLWSVHSGQAALFGKPIQSGDQVRVGSLSKLFTSTMTLQLVAERRVDLDGPVERYLPGVVKGDHDGNKITIRNLLNHTSGIPDFLNTAFDPFKQLKPHTLAEVAGWGLSQKSLGAPGSVHAYSGTGYVLLGMVIEKVTGRSFSAELADRFVRPLGLTGTSLPTPGDKSMDGPQVRGHVGQVLYADVTEVVEPSIGAMSGGMVSTGTDMAKFAQALATGKLLPPHLMAEMRKPNGAPVGDPHYGLGLIRYPLPCGGEAWGHPGIWPGYQTVAAATDDGRTAFVVVNNLSIEDLIAMLGLPQSSSGGSGSGSSGGGNGNRYTALGAALCEPR</sequence>
<evidence type="ECO:0000259" key="2">
    <source>
        <dbReference type="Pfam" id="PF00144"/>
    </source>
</evidence>
<feature type="chain" id="PRO_5020433825" evidence="1">
    <location>
        <begin position="32"/>
        <end position="395"/>
    </location>
</feature>
<accession>A0A4Q7L888</accession>
<evidence type="ECO:0000256" key="1">
    <source>
        <dbReference type="SAM" id="SignalP"/>
    </source>
</evidence>
<evidence type="ECO:0000313" key="3">
    <source>
        <dbReference type="EMBL" id="RZS45140.1"/>
    </source>
</evidence>
<dbReference type="SUPFAM" id="SSF56601">
    <property type="entry name" value="beta-lactamase/transpeptidase-like"/>
    <property type="match status" value="1"/>
</dbReference>
<keyword evidence="1" id="KW-0732">Signal</keyword>
<proteinExistence type="predicted"/>
<feature type="domain" description="Beta-lactamase-related" evidence="2">
    <location>
        <begin position="52"/>
        <end position="351"/>
    </location>
</feature>
<keyword evidence="3" id="KW-0378">Hydrolase</keyword>
<dbReference type="Gene3D" id="3.40.710.10">
    <property type="entry name" value="DD-peptidase/beta-lactamase superfamily"/>
    <property type="match status" value="1"/>
</dbReference>
<gene>
    <name evidence="3" type="ORF">EV193_1011027</name>
</gene>
<dbReference type="AlphaFoldDB" id="A0A4Q7L888"/>
<evidence type="ECO:0000313" key="4">
    <source>
        <dbReference type="Proteomes" id="UP000294257"/>
    </source>
</evidence>
<feature type="signal peptide" evidence="1">
    <location>
        <begin position="1"/>
        <end position="31"/>
    </location>
</feature>
<keyword evidence="4" id="KW-1185">Reference proteome</keyword>
<dbReference type="EMBL" id="SGWQ01000001">
    <property type="protein sequence ID" value="RZS45140.1"/>
    <property type="molecule type" value="Genomic_DNA"/>
</dbReference>
<dbReference type="InterPro" id="IPR050491">
    <property type="entry name" value="AmpC-like"/>
</dbReference>
<dbReference type="PANTHER" id="PTHR46825">
    <property type="entry name" value="D-ALANYL-D-ALANINE-CARBOXYPEPTIDASE/ENDOPEPTIDASE AMPH"/>
    <property type="match status" value="1"/>
</dbReference>
<protein>
    <submittedName>
        <fullName evidence="3">D-alanyl-D-alanine carboxypeptidase</fullName>
    </submittedName>
</protein>
<dbReference type="GO" id="GO:0004180">
    <property type="term" value="F:carboxypeptidase activity"/>
    <property type="evidence" value="ECO:0007669"/>
    <property type="project" value="UniProtKB-KW"/>
</dbReference>
<dbReference type="InterPro" id="IPR012338">
    <property type="entry name" value="Beta-lactam/transpept-like"/>
</dbReference>
<comment type="caution">
    <text evidence="3">The sequence shown here is derived from an EMBL/GenBank/DDBJ whole genome shotgun (WGS) entry which is preliminary data.</text>
</comment>
<keyword evidence="3" id="KW-0121">Carboxypeptidase</keyword>
<organism evidence="3 4">
    <name type="scientific">Herbihabitans rhizosphaerae</name>
    <dbReference type="NCBI Taxonomy" id="1872711"/>
    <lineage>
        <taxon>Bacteria</taxon>
        <taxon>Bacillati</taxon>
        <taxon>Actinomycetota</taxon>
        <taxon>Actinomycetes</taxon>
        <taxon>Pseudonocardiales</taxon>
        <taxon>Pseudonocardiaceae</taxon>
        <taxon>Herbihabitans</taxon>
    </lineage>
</organism>
<dbReference type="Pfam" id="PF00144">
    <property type="entry name" value="Beta-lactamase"/>
    <property type="match status" value="1"/>
</dbReference>
<dbReference type="InterPro" id="IPR001466">
    <property type="entry name" value="Beta-lactam-related"/>
</dbReference>
<reference evidence="3 4" key="1">
    <citation type="submission" date="2019-02" db="EMBL/GenBank/DDBJ databases">
        <title>Genomic Encyclopedia of Type Strains, Phase IV (KMG-IV): sequencing the most valuable type-strain genomes for metagenomic binning, comparative biology and taxonomic classification.</title>
        <authorList>
            <person name="Goeker M."/>
        </authorList>
    </citation>
    <scope>NUCLEOTIDE SEQUENCE [LARGE SCALE GENOMIC DNA]</scope>
    <source>
        <strain evidence="3 4">DSM 101727</strain>
    </source>
</reference>
<dbReference type="PANTHER" id="PTHR46825:SF7">
    <property type="entry name" value="D-ALANYL-D-ALANINE CARBOXYPEPTIDASE"/>
    <property type="match status" value="1"/>
</dbReference>